<dbReference type="Gene3D" id="3.40.50.880">
    <property type="match status" value="1"/>
</dbReference>
<evidence type="ECO:0000259" key="9">
    <source>
        <dbReference type="Pfam" id="PF07685"/>
    </source>
</evidence>
<dbReference type="InterPro" id="IPR004459">
    <property type="entry name" value="CobQ_synth"/>
</dbReference>
<dbReference type="SUPFAM" id="SSF52540">
    <property type="entry name" value="P-loop containing nucleoside triphosphate hydrolases"/>
    <property type="match status" value="1"/>
</dbReference>
<comment type="function">
    <text evidence="6 7">Catalyzes amidations at positions B, D, E, and G on adenosylcobyrinic A,C-diamide. NH(2) groups are provided by glutamine, and one molecule of ATP is hydrogenolyzed for each amidation.</text>
</comment>
<dbReference type="Gene3D" id="3.40.50.300">
    <property type="entry name" value="P-loop containing nucleotide triphosphate hydrolases"/>
    <property type="match status" value="1"/>
</dbReference>
<evidence type="ECO:0000256" key="3">
    <source>
        <dbReference type="ARBA" id="ARBA00019833"/>
    </source>
</evidence>
<evidence type="ECO:0000256" key="6">
    <source>
        <dbReference type="ARBA" id="ARBA00025166"/>
    </source>
</evidence>
<evidence type="ECO:0000256" key="4">
    <source>
        <dbReference type="ARBA" id="ARBA00022573"/>
    </source>
</evidence>
<keyword evidence="5 7" id="KW-0315">Glutamine amidotransferase</keyword>
<feature type="active site" description="Nucleophile" evidence="7">
    <location>
        <position position="334"/>
    </location>
</feature>
<feature type="active site" evidence="7">
    <location>
        <position position="431"/>
    </location>
</feature>
<dbReference type="Proteomes" id="UP001149400">
    <property type="component" value="Unassembled WGS sequence"/>
</dbReference>
<dbReference type="Pfam" id="PF01656">
    <property type="entry name" value="CbiA"/>
    <property type="match status" value="1"/>
</dbReference>
<proteinExistence type="inferred from homology"/>
<dbReference type="PANTHER" id="PTHR21343:SF1">
    <property type="entry name" value="COBYRIC ACID SYNTHASE"/>
    <property type="match status" value="1"/>
</dbReference>
<dbReference type="CDD" id="cd01750">
    <property type="entry name" value="GATase1_CobQ"/>
    <property type="match status" value="1"/>
</dbReference>
<dbReference type="InterPro" id="IPR029062">
    <property type="entry name" value="Class_I_gatase-like"/>
</dbReference>
<evidence type="ECO:0000259" key="8">
    <source>
        <dbReference type="Pfam" id="PF01656"/>
    </source>
</evidence>
<keyword evidence="4 7" id="KW-0169">Cobalamin biosynthesis</keyword>
<keyword evidence="11" id="KW-1185">Reference proteome</keyword>
<gene>
    <name evidence="7" type="primary">cobQ</name>
    <name evidence="10" type="ORF">LRP50_03315</name>
</gene>
<organism evidence="10 11">
    <name type="scientific">Enterovibrio gelatinilyticus</name>
    <dbReference type="NCBI Taxonomy" id="2899819"/>
    <lineage>
        <taxon>Bacteria</taxon>
        <taxon>Pseudomonadati</taxon>
        <taxon>Pseudomonadota</taxon>
        <taxon>Gammaproteobacteria</taxon>
        <taxon>Vibrionales</taxon>
        <taxon>Vibrionaceae</taxon>
        <taxon>Enterovibrio</taxon>
    </lineage>
</organism>
<name>A0ABT5QWN5_9GAMM</name>
<evidence type="ECO:0000313" key="11">
    <source>
        <dbReference type="Proteomes" id="UP001149400"/>
    </source>
</evidence>
<dbReference type="PANTHER" id="PTHR21343">
    <property type="entry name" value="DETHIOBIOTIN SYNTHETASE"/>
    <property type="match status" value="1"/>
</dbReference>
<comment type="caution">
    <text evidence="10">The sequence shown here is derived from an EMBL/GenBank/DDBJ whole genome shotgun (WGS) entry which is preliminary data.</text>
</comment>
<dbReference type="InterPro" id="IPR011698">
    <property type="entry name" value="GATase_3"/>
</dbReference>
<dbReference type="InterPro" id="IPR002586">
    <property type="entry name" value="CobQ/CobB/MinD/ParA_Nub-bd_dom"/>
</dbReference>
<dbReference type="NCBIfam" id="TIGR00313">
    <property type="entry name" value="cobQ"/>
    <property type="match status" value="1"/>
</dbReference>
<dbReference type="Pfam" id="PF07685">
    <property type="entry name" value="GATase_3"/>
    <property type="match status" value="1"/>
</dbReference>
<sequence length="486" mass="52308">MLPTSRALMVQGTTSDAGKSVLVAGLGRLLARRGIHVAPFKSQNMALNSAVTADGGEIGRAQAFQAFACGVEPTVHMNPILLKPNSDCGAQIIVQGKAAESMNAIGFQSYKKFAMTPVMESFSILQKQFDCVLIEGAGSPAEVNLRENDIANMGFAEEADVPVIIVADIDRGGVFAHLIGTLDCLSQSERDRVIGFVINRFRGDISLLEPGLEWLEEKTGKPVIGVVPYLQGLMLDAEDAIDVSQTQSTEGDVLNIVVPVVPRISNHTDFDALRIHPQVNLQFAAPGKPLPPCDLIILPGSKSVISDLTSIRNYGWDHQIAKHLRYGGKVMGICGGYQMLGNRIEDPHGIEGTMLKTDGLGYLDTHTVIEREKVLTRTVGTLTLGGERAKVTGYEIHMGVTSSKGQTLITSENGQDGLINTDQNVLGTYWHGVFDSPEACSLLLAWAGLGEVKEISLEAERERSINALADALEASLDMSKLWASNF</sequence>
<dbReference type="EMBL" id="JAJUBC010000003">
    <property type="protein sequence ID" value="MDD1792149.1"/>
    <property type="molecule type" value="Genomic_DNA"/>
</dbReference>
<evidence type="ECO:0000256" key="5">
    <source>
        <dbReference type="ARBA" id="ARBA00022962"/>
    </source>
</evidence>
<dbReference type="InterPro" id="IPR033949">
    <property type="entry name" value="CobQ_GATase1"/>
</dbReference>
<dbReference type="CDD" id="cd05389">
    <property type="entry name" value="CobQ_N"/>
    <property type="match status" value="1"/>
</dbReference>
<comment type="similarity">
    <text evidence="2 7">Belongs to the CobB/CobQ family. CobQ subfamily.</text>
</comment>
<comment type="pathway">
    <text evidence="1 7">Cofactor biosynthesis; adenosylcobalamin biosynthesis.</text>
</comment>
<evidence type="ECO:0000256" key="2">
    <source>
        <dbReference type="ARBA" id="ARBA00006205"/>
    </source>
</evidence>
<dbReference type="NCBIfam" id="NF001989">
    <property type="entry name" value="PRK00784.1"/>
    <property type="match status" value="1"/>
</dbReference>
<dbReference type="RefSeq" id="WP_274163071.1">
    <property type="nucleotide sequence ID" value="NZ_JAJUBC010000003.1"/>
</dbReference>
<evidence type="ECO:0000256" key="7">
    <source>
        <dbReference type="HAMAP-Rule" id="MF_00028"/>
    </source>
</evidence>
<evidence type="ECO:0000256" key="1">
    <source>
        <dbReference type="ARBA" id="ARBA00004953"/>
    </source>
</evidence>
<accession>A0ABT5QWN5</accession>
<evidence type="ECO:0000313" key="10">
    <source>
        <dbReference type="EMBL" id="MDD1792149.1"/>
    </source>
</evidence>
<dbReference type="SUPFAM" id="SSF52317">
    <property type="entry name" value="Class I glutamine amidotransferase-like"/>
    <property type="match status" value="1"/>
</dbReference>
<protein>
    <recommendedName>
        <fullName evidence="3 7">Cobyric acid synthase</fullName>
    </recommendedName>
</protein>
<feature type="domain" description="CobB/CobQ-like glutamine amidotransferase" evidence="9">
    <location>
        <begin position="255"/>
        <end position="438"/>
    </location>
</feature>
<feature type="domain" description="CobQ/CobB/MinD/ParA nucleotide binding" evidence="8">
    <location>
        <begin position="8"/>
        <end position="233"/>
    </location>
</feature>
<reference evidence="10" key="1">
    <citation type="submission" date="2021-12" db="EMBL/GenBank/DDBJ databases">
        <title>Enterovibrio ZSDZ35 sp. nov. and Enterovibrio ZSDZ42 sp. nov., isolated from coastal seawater in Qingdao.</title>
        <authorList>
            <person name="Zhang P."/>
        </authorList>
    </citation>
    <scope>NUCLEOTIDE SEQUENCE</scope>
    <source>
        <strain evidence="10">ZSDZ42</strain>
    </source>
</reference>
<dbReference type="InterPro" id="IPR027417">
    <property type="entry name" value="P-loop_NTPase"/>
</dbReference>
<dbReference type="InterPro" id="IPR047045">
    <property type="entry name" value="CobQ_N"/>
</dbReference>
<dbReference type="PROSITE" id="PS51274">
    <property type="entry name" value="GATASE_COBBQ"/>
    <property type="match status" value="1"/>
</dbReference>
<dbReference type="HAMAP" id="MF_00028">
    <property type="entry name" value="CobQ"/>
    <property type="match status" value="1"/>
</dbReference>